<dbReference type="Ensembl" id="ENSCUST00005002043.1">
    <property type="protein sequence ID" value="ENSCUSP00005001941.1"/>
    <property type="gene ID" value="ENSCUSG00005001337.1"/>
</dbReference>
<reference evidence="3" key="2">
    <citation type="submission" date="2025-08" db="UniProtKB">
        <authorList>
            <consortium name="Ensembl"/>
        </authorList>
    </citation>
    <scope>IDENTIFICATION</scope>
</reference>
<dbReference type="AlphaFoldDB" id="A0A8C3TNK0"/>
<reference evidence="3" key="1">
    <citation type="submission" date="2020-10" db="EMBL/GenBank/DDBJ databases">
        <title>Catharus ustulatus (Swainson's thrush) genome, bCatUst1, primary haplotype v2.</title>
        <authorList>
            <person name="Delmore K."/>
            <person name="Vafadar M."/>
            <person name="Formenti G."/>
            <person name="Chow W."/>
            <person name="Pelan S."/>
            <person name="Howe K."/>
            <person name="Rhie A."/>
            <person name="Mountcastle J."/>
            <person name="Haase B."/>
            <person name="Fedrigo O."/>
            <person name="Jarvis E.D."/>
        </authorList>
    </citation>
    <scope>NUCLEOTIDE SEQUENCE [LARGE SCALE GENOMIC DNA]</scope>
</reference>
<evidence type="ECO:0000313" key="4">
    <source>
        <dbReference type="Proteomes" id="UP000694563"/>
    </source>
</evidence>
<feature type="transmembrane region" description="Helical" evidence="2">
    <location>
        <begin position="38"/>
        <end position="57"/>
    </location>
</feature>
<sequence length="191" mass="19746">MHICIFCVFLCTHTHIHIMYVCMHVCMYVCVSLSLSFYIYTYACVCVCVYICIAVRAGGQRGCQPSADAGGPRAAGRGNAGRSAGSAGPPAAPETRSPGGDVSGFPSDRRAGASQSPAPVRSPGEEDETAGRKIGTLTRVRLSCRRPSHPRLPGGSGGAVCLPAGAPGTRAAPGLPAGERPRLLRADPPLV</sequence>
<organism evidence="3 4">
    <name type="scientific">Catharus ustulatus</name>
    <name type="common">Russet-backed thrush</name>
    <name type="synonym">Hylocichla ustulatus</name>
    <dbReference type="NCBI Taxonomy" id="91951"/>
    <lineage>
        <taxon>Eukaryota</taxon>
        <taxon>Metazoa</taxon>
        <taxon>Chordata</taxon>
        <taxon>Craniata</taxon>
        <taxon>Vertebrata</taxon>
        <taxon>Euteleostomi</taxon>
        <taxon>Archelosauria</taxon>
        <taxon>Archosauria</taxon>
        <taxon>Dinosauria</taxon>
        <taxon>Saurischia</taxon>
        <taxon>Theropoda</taxon>
        <taxon>Coelurosauria</taxon>
        <taxon>Aves</taxon>
        <taxon>Neognathae</taxon>
        <taxon>Neoaves</taxon>
        <taxon>Telluraves</taxon>
        <taxon>Australaves</taxon>
        <taxon>Passeriformes</taxon>
        <taxon>Turdidae</taxon>
        <taxon>Catharus</taxon>
    </lineage>
</organism>
<keyword evidence="2" id="KW-0812">Transmembrane</keyword>
<reference evidence="3" key="3">
    <citation type="submission" date="2025-09" db="UniProtKB">
        <authorList>
            <consortium name="Ensembl"/>
        </authorList>
    </citation>
    <scope>IDENTIFICATION</scope>
</reference>
<name>A0A8C3TNK0_CATUS</name>
<evidence type="ECO:0000256" key="1">
    <source>
        <dbReference type="SAM" id="MobiDB-lite"/>
    </source>
</evidence>
<keyword evidence="2" id="KW-1133">Transmembrane helix</keyword>
<keyword evidence="4" id="KW-1185">Reference proteome</keyword>
<protein>
    <submittedName>
        <fullName evidence="3">Uncharacterized protein</fullName>
    </submittedName>
</protein>
<feature type="compositionally biased region" description="Low complexity" evidence="1">
    <location>
        <begin position="66"/>
        <end position="89"/>
    </location>
</feature>
<evidence type="ECO:0000256" key="2">
    <source>
        <dbReference type="SAM" id="Phobius"/>
    </source>
</evidence>
<accession>A0A8C3TNK0</accession>
<evidence type="ECO:0000313" key="3">
    <source>
        <dbReference type="Ensembl" id="ENSCUSP00005001941.1"/>
    </source>
</evidence>
<feature type="compositionally biased region" description="Low complexity" evidence="1">
    <location>
        <begin position="163"/>
        <end position="178"/>
    </location>
</feature>
<feature type="region of interest" description="Disordered" evidence="1">
    <location>
        <begin position="66"/>
        <end position="191"/>
    </location>
</feature>
<dbReference type="Proteomes" id="UP000694563">
    <property type="component" value="Chromosome 1"/>
</dbReference>
<keyword evidence="2" id="KW-0472">Membrane</keyword>
<proteinExistence type="predicted"/>